<evidence type="ECO:0000313" key="2">
    <source>
        <dbReference type="Proteomes" id="UP001154322"/>
    </source>
</evidence>
<dbReference type="EMBL" id="CALYLO010000007">
    <property type="protein sequence ID" value="CAH8247398.1"/>
    <property type="molecule type" value="Genomic_DNA"/>
</dbReference>
<accession>A0ABN8UD36</accession>
<dbReference type="RefSeq" id="WP_213428344.1">
    <property type="nucleotide sequence ID" value="NZ_AP031286.1"/>
</dbReference>
<dbReference type="Gene3D" id="2.160.10.10">
    <property type="entry name" value="Hexapeptide repeat proteins"/>
    <property type="match status" value="1"/>
</dbReference>
<organism evidence="1 2">
    <name type="scientific">Paenibacillus melissococcoides</name>
    <dbReference type="NCBI Taxonomy" id="2912268"/>
    <lineage>
        <taxon>Bacteria</taxon>
        <taxon>Bacillati</taxon>
        <taxon>Bacillota</taxon>
        <taxon>Bacilli</taxon>
        <taxon>Bacillales</taxon>
        <taxon>Paenibacillaceae</taxon>
        <taxon>Paenibacillus</taxon>
    </lineage>
</organism>
<protein>
    <submittedName>
        <fullName evidence="1">Uncharacterized protein</fullName>
    </submittedName>
</protein>
<name>A0ABN8UD36_9BACL</name>
<dbReference type="Proteomes" id="UP001154322">
    <property type="component" value="Unassembled WGS sequence"/>
</dbReference>
<proteinExistence type="predicted"/>
<evidence type="ECO:0000313" key="1">
    <source>
        <dbReference type="EMBL" id="CAH8247398.1"/>
    </source>
</evidence>
<keyword evidence="2" id="KW-1185">Reference proteome</keyword>
<comment type="caution">
    <text evidence="1">The sequence shown here is derived from an EMBL/GenBank/DDBJ whole genome shotgun (WGS) entry which is preliminary data.</text>
</comment>
<dbReference type="InterPro" id="IPR011004">
    <property type="entry name" value="Trimer_LpxA-like_sf"/>
</dbReference>
<sequence length="152" mass="16332">MQKKYEFTGEMTTEIAEGAKLHRIRAIRDFGDVKAGDLGGWIESKHNLSHAGKCWVYDESAIFGSASVIGNAEVKNESMIYDSACVDSGAVIDNSEVFGSAQVSGFAQVAKGSLVYQRALIAGDTKVFNAEIGAHIVMFEGVIIGAQILIRE</sequence>
<dbReference type="SUPFAM" id="SSF51161">
    <property type="entry name" value="Trimeric LpxA-like enzymes"/>
    <property type="match status" value="1"/>
</dbReference>
<gene>
    <name evidence="1" type="ORF">WJ0W_004632</name>
</gene>
<reference evidence="1" key="1">
    <citation type="submission" date="2022-06" db="EMBL/GenBank/DDBJ databases">
        <authorList>
            <person name="Dietemann V."/>
            <person name="Ory F."/>
            <person name="Dainat B."/>
            <person name="Oberhansli S."/>
        </authorList>
    </citation>
    <scope>NUCLEOTIDE SEQUENCE</scope>
    <source>
        <strain evidence="1">Ena-SAMPLE-TAB-26-04-2022-14:26:32:270-5432</strain>
    </source>
</reference>